<sequence length="254" mass="28459">DGYEIYKKYILERIRLGRKLDVVVDCGNGTPGLFAVDFLEGLGCNVLEGLYLEPNAYFPNHIPDPESPMNMEDLSRAVVDKKAEIGVAFDADGDRVGFVDEMGTFVSADDILLLLSRDILLRNKGKKILYDVKCSQLLDEMIPQFGGVPIMHQTGHGAIKDTLRKDTNVIFGGEESCHFYFVENYFKFDDGFYAAAEVLRLLSESGGSFSNLLSFIPKRVRTPEIKLPCADEIKVEVVRKITENLSKKYKAITI</sequence>
<comment type="cofactor">
    <cofactor evidence="1">
        <name>Mg(2+)</name>
        <dbReference type="ChEBI" id="CHEBI:18420"/>
    </cofactor>
</comment>
<evidence type="ECO:0000259" key="6">
    <source>
        <dbReference type="Pfam" id="PF02879"/>
    </source>
</evidence>
<dbReference type="InterPro" id="IPR005845">
    <property type="entry name" value="A-D-PHexomutase_a/b/a-II"/>
</dbReference>
<name>X1VMX2_9ZZZZ</name>
<dbReference type="GO" id="GO:0005975">
    <property type="term" value="P:carbohydrate metabolic process"/>
    <property type="evidence" value="ECO:0007669"/>
    <property type="project" value="InterPro"/>
</dbReference>
<dbReference type="EMBL" id="BARW01028167">
    <property type="protein sequence ID" value="GAJ09980.1"/>
    <property type="molecule type" value="Genomic_DNA"/>
</dbReference>
<evidence type="ECO:0000256" key="4">
    <source>
        <dbReference type="ARBA" id="ARBA00022842"/>
    </source>
</evidence>
<feature type="domain" description="Alpha-D-phosphohexomutase alpha/beta/alpha" evidence="7">
    <location>
        <begin position="109"/>
        <end position="214"/>
    </location>
</feature>
<evidence type="ECO:0008006" key="9">
    <source>
        <dbReference type="Google" id="ProtNLM"/>
    </source>
</evidence>
<dbReference type="PANTHER" id="PTHR43771:SF2">
    <property type="entry name" value="PHOSPHOMANNOMUTASE_PHOSPHOGLUCOMUTASE"/>
    <property type="match status" value="1"/>
</dbReference>
<dbReference type="GO" id="GO:0046872">
    <property type="term" value="F:metal ion binding"/>
    <property type="evidence" value="ECO:0007669"/>
    <property type="project" value="UniProtKB-KW"/>
</dbReference>
<dbReference type="InterPro" id="IPR016055">
    <property type="entry name" value="A-D-PHexomutase_a/b/a-I/II/III"/>
</dbReference>
<feature type="non-terminal residue" evidence="8">
    <location>
        <position position="1"/>
    </location>
</feature>
<reference evidence="8" key="1">
    <citation type="journal article" date="2014" name="Front. Microbiol.">
        <title>High frequency of phylogenetically diverse reductive dehalogenase-homologous genes in deep subseafloor sedimentary metagenomes.</title>
        <authorList>
            <person name="Kawai M."/>
            <person name="Futagami T."/>
            <person name="Toyoda A."/>
            <person name="Takaki Y."/>
            <person name="Nishi S."/>
            <person name="Hori S."/>
            <person name="Arai W."/>
            <person name="Tsubouchi T."/>
            <person name="Morono Y."/>
            <person name="Uchiyama I."/>
            <person name="Ito T."/>
            <person name="Fujiyama A."/>
            <person name="Inagaki F."/>
            <person name="Takami H."/>
        </authorList>
    </citation>
    <scope>NUCLEOTIDE SEQUENCE</scope>
    <source>
        <strain evidence="8">Expedition CK06-06</strain>
    </source>
</reference>
<evidence type="ECO:0000313" key="8">
    <source>
        <dbReference type="EMBL" id="GAJ09980.1"/>
    </source>
</evidence>
<keyword evidence="5" id="KW-0413">Isomerase</keyword>
<feature type="domain" description="Alpha-D-phosphohexomutase alpha/beta/alpha" evidence="6">
    <location>
        <begin position="9"/>
        <end position="103"/>
    </location>
</feature>
<dbReference type="SUPFAM" id="SSF53738">
    <property type="entry name" value="Phosphoglucomutase, first 3 domains"/>
    <property type="match status" value="2"/>
</dbReference>
<evidence type="ECO:0000256" key="2">
    <source>
        <dbReference type="ARBA" id="ARBA00022553"/>
    </source>
</evidence>
<evidence type="ECO:0000256" key="5">
    <source>
        <dbReference type="ARBA" id="ARBA00023235"/>
    </source>
</evidence>
<dbReference type="PANTHER" id="PTHR43771">
    <property type="entry name" value="PHOSPHOMANNOMUTASE"/>
    <property type="match status" value="1"/>
</dbReference>
<dbReference type="InterPro" id="IPR005841">
    <property type="entry name" value="Alpha-D-phosphohexomutase_SF"/>
</dbReference>
<feature type="non-terminal residue" evidence="8">
    <location>
        <position position="254"/>
    </location>
</feature>
<keyword evidence="2" id="KW-0597">Phosphoprotein</keyword>
<dbReference type="InterPro" id="IPR005846">
    <property type="entry name" value="A-D-PHexomutase_a/b/a-III"/>
</dbReference>
<proteinExistence type="predicted"/>
<accession>X1VMX2</accession>
<comment type="caution">
    <text evidence="8">The sequence shown here is derived from an EMBL/GenBank/DDBJ whole genome shotgun (WGS) entry which is preliminary data.</text>
</comment>
<dbReference type="PRINTS" id="PR00509">
    <property type="entry name" value="PGMPMM"/>
</dbReference>
<gene>
    <name evidence="8" type="ORF">S12H4_45541</name>
</gene>
<dbReference type="Pfam" id="PF02879">
    <property type="entry name" value="PGM_PMM_II"/>
    <property type="match status" value="1"/>
</dbReference>
<organism evidence="8">
    <name type="scientific">marine sediment metagenome</name>
    <dbReference type="NCBI Taxonomy" id="412755"/>
    <lineage>
        <taxon>unclassified sequences</taxon>
        <taxon>metagenomes</taxon>
        <taxon>ecological metagenomes</taxon>
    </lineage>
</organism>
<keyword evidence="3" id="KW-0479">Metal-binding</keyword>
<evidence type="ECO:0000256" key="1">
    <source>
        <dbReference type="ARBA" id="ARBA00001946"/>
    </source>
</evidence>
<dbReference type="Pfam" id="PF02880">
    <property type="entry name" value="PGM_PMM_III"/>
    <property type="match status" value="1"/>
</dbReference>
<evidence type="ECO:0000256" key="3">
    <source>
        <dbReference type="ARBA" id="ARBA00022723"/>
    </source>
</evidence>
<keyword evidence="4" id="KW-0460">Magnesium</keyword>
<protein>
    <recommendedName>
        <fullName evidence="9">Alpha-D-phosphohexomutase alpha/beta/alpha domain-containing protein</fullName>
    </recommendedName>
</protein>
<dbReference type="Gene3D" id="3.40.120.10">
    <property type="entry name" value="Alpha-D-Glucose-1,6-Bisphosphate, subunit A, domain 3"/>
    <property type="match status" value="2"/>
</dbReference>
<dbReference type="AlphaFoldDB" id="X1VMX2"/>
<dbReference type="GO" id="GO:0016868">
    <property type="term" value="F:intramolecular phosphotransferase activity"/>
    <property type="evidence" value="ECO:0007669"/>
    <property type="project" value="InterPro"/>
</dbReference>
<evidence type="ECO:0000259" key="7">
    <source>
        <dbReference type="Pfam" id="PF02880"/>
    </source>
</evidence>